<evidence type="ECO:0000313" key="1">
    <source>
        <dbReference type="EMBL" id="KAI6082710.1"/>
    </source>
</evidence>
<reference evidence="1 2" key="1">
    <citation type="journal article" date="2022" name="New Phytol.">
        <title>Ecological generalism drives hyperdiversity of secondary metabolite gene clusters in xylarialean endophytes.</title>
        <authorList>
            <person name="Franco M.E.E."/>
            <person name="Wisecaver J.H."/>
            <person name="Arnold A.E."/>
            <person name="Ju Y.M."/>
            <person name="Slot J.C."/>
            <person name="Ahrendt S."/>
            <person name="Moore L.P."/>
            <person name="Eastman K.E."/>
            <person name="Scott K."/>
            <person name="Konkel Z."/>
            <person name="Mondo S.J."/>
            <person name="Kuo A."/>
            <person name="Hayes R.D."/>
            <person name="Haridas S."/>
            <person name="Andreopoulos B."/>
            <person name="Riley R."/>
            <person name="LaButti K."/>
            <person name="Pangilinan J."/>
            <person name="Lipzen A."/>
            <person name="Amirebrahimi M."/>
            <person name="Yan J."/>
            <person name="Adam C."/>
            <person name="Keymanesh K."/>
            <person name="Ng V."/>
            <person name="Louie K."/>
            <person name="Northen T."/>
            <person name="Drula E."/>
            <person name="Henrissat B."/>
            <person name="Hsieh H.M."/>
            <person name="Youens-Clark K."/>
            <person name="Lutzoni F."/>
            <person name="Miadlikowska J."/>
            <person name="Eastwood D.C."/>
            <person name="Hamelin R.C."/>
            <person name="Grigoriev I.V."/>
            <person name="U'Ren J.M."/>
        </authorList>
    </citation>
    <scope>NUCLEOTIDE SEQUENCE [LARGE SCALE GENOMIC DNA]</scope>
    <source>
        <strain evidence="1 2">ER1909</strain>
    </source>
</reference>
<dbReference type="Proteomes" id="UP001497680">
    <property type="component" value="Unassembled WGS sequence"/>
</dbReference>
<gene>
    <name evidence="1" type="ORF">F4821DRAFT_246530</name>
</gene>
<organism evidence="1 2">
    <name type="scientific">Hypoxylon rubiginosum</name>
    <dbReference type="NCBI Taxonomy" id="110542"/>
    <lineage>
        <taxon>Eukaryota</taxon>
        <taxon>Fungi</taxon>
        <taxon>Dikarya</taxon>
        <taxon>Ascomycota</taxon>
        <taxon>Pezizomycotina</taxon>
        <taxon>Sordariomycetes</taxon>
        <taxon>Xylariomycetidae</taxon>
        <taxon>Xylariales</taxon>
        <taxon>Hypoxylaceae</taxon>
        <taxon>Hypoxylon</taxon>
    </lineage>
</organism>
<protein>
    <submittedName>
        <fullName evidence="1">Uncharacterized protein</fullName>
    </submittedName>
</protein>
<comment type="caution">
    <text evidence="1">The sequence shown here is derived from an EMBL/GenBank/DDBJ whole genome shotgun (WGS) entry which is preliminary data.</text>
</comment>
<keyword evidence="2" id="KW-1185">Reference proteome</keyword>
<dbReference type="EMBL" id="MU394365">
    <property type="protein sequence ID" value="KAI6082710.1"/>
    <property type="molecule type" value="Genomic_DNA"/>
</dbReference>
<name>A0ACC0CQN3_9PEZI</name>
<accession>A0ACC0CQN3</accession>
<evidence type="ECO:0000313" key="2">
    <source>
        <dbReference type="Proteomes" id="UP001497680"/>
    </source>
</evidence>
<proteinExistence type="predicted"/>
<sequence>MGASGYDPDYLKELHSDLNRKYRRHGPKVEEIWRTFGPGRRVKAMKAGAAEGIVLKDPLDTSLGNVYKFIPEWNLRDITAAESDLFLQLLKHRATTSLEEQYISGFNGRPGDHEHIMEMIHTRNLRHIDSFRNEYTFFLDGDKYATSFKVKDEHRDEVLSGFAPAINAGLCVPRSVGELIISRQFYILQILNIMIEDVLDGSTSRVQNEKPKKNPVTSTNAALSNLAIATIRPRKVELSDLVASSLDRKSFFDEYLTLLCTEPVVLVHEVNILFFSKPEQVPDERGRRLPAHTDKYISSSLLEAVHNTVHSAATWHYIYRLVDLLKDSTNKAYRSTLLQEISSVCHFEYQRAQSMLKRHVSTTSDGSKWFRRVSNSTDNRLIVKGDPGLLTRDNPQLHYLLRLCQPETNASKAVDWMKKLDDLHGSHYLEREKLEERVADSLCDLAVIVGFIQTMSSVAPLPPFSRKKGQLFLSKAADLGSELTEIKKGIDLTEFAAPIDNLLEPGMAANALRALDQCILDGMGAKVGFLYEDLISDCVSSLQEKNITKEADYTAAATSIPFPPEAPVKPREALLHIRKEKEKTRPAHSSIYEITPPTGEKVEQQAIQDLQQEVLVVKRTTVDTFSTLFAKSEARGSISWAAFESAMVDLGFSAIAEYGSVYTFAPPSDFSVQRSIKLHRPHKSHIEGHRLLFYARRLNKNYGWTAKTFQSS</sequence>